<dbReference type="AlphaFoldDB" id="A0AAD9UC26"/>
<accession>A0AAD9UC26</accession>
<dbReference type="InterPro" id="IPR000477">
    <property type="entry name" value="RT_dom"/>
</dbReference>
<dbReference type="Proteomes" id="UP001280121">
    <property type="component" value="Unassembled WGS sequence"/>
</dbReference>
<proteinExistence type="predicted"/>
<comment type="caution">
    <text evidence="2">The sequence shown here is derived from an EMBL/GenBank/DDBJ whole genome shotgun (WGS) entry which is preliminary data.</text>
</comment>
<dbReference type="PANTHER" id="PTHR36617:SF5">
    <property type="entry name" value="OS05G0421675 PROTEIN"/>
    <property type="match status" value="1"/>
</dbReference>
<dbReference type="PANTHER" id="PTHR36617">
    <property type="entry name" value="PROTEIN, PUTATIVE-RELATED"/>
    <property type="match status" value="1"/>
</dbReference>
<evidence type="ECO:0000313" key="2">
    <source>
        <dbReference type="EMBL" id="KAK2651364.1"/>
    </source>
</evidence>
<reference evidence="2" key="1">
    <citation type="journal article" date="2023" name="Plant J.">
        <title>Genome sequences and population genomics provide insights into the demographic history, inbreeding, and mutation load of two 'living fossil' tree species of Dipteronia.</title>
        <authorList>
            <person name="Feng Y."/>
            <person name="Comes H.P."/>
            <person name="Chen J."/>
            <person name="Zhu S."/>
            <person name="Lu R."/>
            <person name="Zhang X."/>
            <person name="Li P."/>
            <person name="Qiu J."/>
            <person name="Olsen K.M."/>
            <person name="Qiu Y."/>
        </authorList>
    </citation>
    <scope>NUCLEOTIDE SEQUENCE</scope>
    <source>
        <strain evidence="2">KIB01</strain>
    </source>
</reference>
<evidence type="ECO:0000313" key="3">
    <source>
        <dbReference type="Proteomes" id="UP001280121"/>
    </source>
</evidence>
<dbReference type="Pfam" id="PF00078">
    <property type="entry name" value="RVT_1"/>
    <property type="match status" value="1"/>
</dbReference>
<evidence type="ECO:0000259" key="1">
    <source>
        <dbReference type="Pfam" id="PF00078"/>
    </source>
</evidence>
<organism evidence="2 3">
    <name type="scientific">Dipteronia dyeriana</name>
    <dbReference type="NCBI Taxonomy" id="168575"/>
    <lineage>
        <taxon>Eukaryota</taxon>
        <taxon>Viridiplantae</taxon>
        <taxon>Streptophyta</taxon>
        <taxon>Embryophyta</taxon>
        <taxon>Tracheophyta</taxon>
        <taxon>Spermatophyta</taxon>
        <taxon>Magnoliopsida</taxon>
        <taxon>eudicotyledons</taxon>
        <taxon>Gunneridae</taxon>
        <taxon>Pentapetalae</taxon>
        <taxon>rosids</taxon>
        <taxon>malvids</taxon>
        <taxon>Sapindales</taxon>
        <taxon>Sapindaceae</taxon>
        <taxon>Hippocastanoideae</taxon>
        <taxon>Acereae</taxon>
        <taxon>Dipteronia</taxon>
    </lineage>
</organism>
<gene>
    <name evidence="2" type="ORF">Ddye_011220</name>
</gene>
<keyword evidence="3" id="KW-1185">Reference proteome</keyword>
<feature type="domain" description="Reverse transcriptase" evidence="1">
    <location>
        <begin position="7"/>
        <end position="109"/>
    </location>
</feature>
<protein>
    <recommendedName>
        <fullName evidence="1">Reverse transcriptase domain-containing protein</fullName>
    </recommendedName>
</protein>
<dbReference type="EMBL" id="JANJYI010000004">
    <property type="protein sequence ID" value="KAK2651364.1"/>
    <property type="molecule type" value="Genomic_DNA"/>
</dbReference>
<name>A0AAD9UC26_9ROSI</name>
<sequence length="423" mass="48539">MISVLVNGSHTPQFGVDRGLRQGDPLSLFLFNIVVEGLNKFMEKAVDLDMLRGASFGNNSVHITHLQFAEDTIIFLKPRMEFLINTRRILRCFELASGLRINFHKSCVVKVGQGCSIVRRRVCRYDNLFSLLVQGFGEGFKMVIGNGERISFWDDVWWDNSPLILACPRIFALAVNKVSFVSDFGRWVDSKWKWNVMLRRPLFDWEHDQWKCFRSILNNIVIMRDIKDSIAWLYCPHGRFSVWSFRRCLEGNSTDNTFDVKSLWEGTSPPKVQFFAWQMLSGRTMVREVEMAKVVDIIKFRVVWWFKYLGCGSQDPVTVLMLNMKDCCVDICSRKHTQAEVWSPPSIGVLKFNVDASARGLLWVIKEGIGCLGHVNTIFDVRCWIKERGNLSIVFNPRASNSFADMLAKKGSSGSGDFLVWAV</sequence>